<dbReference type="GO" id="GO:0046872">
    <property type="term" value="F:metal ion binding"/>
    <property type="evidence" value="ECO:0007669"/>
    <property type="project" value="UniProtKB-KW"/>
</dbReference>
<comment type="caution">
    <text evidence="5">The sequence shown here is derived from an EMBL/GenBank/DDBJ whole genome shotgun (WGS) entry which is preliminary data.</text>
</comment>
<evidence type="ECO:0000256" key="3">
    <source>
        <dbReference type="ARBA" id="ARBA00022723"/>
    </source>
</evidence>
<dbReference type="PANTHER" id="PTHR42796:SF4">
    <property type="entry name" value="FUMARYLACETOACETATE HYDROLASE DOMAIN-CONTAINING PROTEIN 2A"/>
    <property type="match status" value="1"/>
</dbReference>
<reference evidence="5 6" key="1">
    <citation type="submission" date="2019-03" db="EMBL/GenBank/DDBJ databases">
        <title>Genomic Encyclopedia of Type Strains, Phase IV (KMG-IV): sequencing the most valuable type-strain genomes for metagenomic binning, comparative biology and taxonomic classification.</title>
        <authorList>
            <person name="Goeker M."/>
        </authorList>
    </citation>
    <scope>NUCLEOTIDE SEQUENCE [LARGE SCALE GENOMIC DNA]</scope>
    <source>
        <strain evidence="5 6">DSM 100048</strain>
    </source>
</reference>
<dbReference type="AlphaFoldDB" id="A0A4R3UR21"/>
<evidence type="ECO:0000313" key="6">
    <source>
        <dbReference type="Proteomes" id="UP000294692"/>
    </source>
</evidence>
<dbReference type="Proteomes" id="UP000294692">
    <property type="component" value="Unassembled WGS sequence"/>
</dbReference>
<comment type="similarity">
    <text evidence="2">Belongs to the FAH family.</text>
</comment>
<evidence type="ECO:0000313" key="5">
    <source>
        <dbReference type="EMBL" id="TCU93130.1"/>
    </source>
</evidence>
<evidence type="ECO:0000256" key="2">
    <source>
        <dbReference type="ARBA" id="ARBA00010211"/>
    </source>
</evidence>
<evidence type="ECO:0000256" key="1">
    <source>
        <dbReference type="ARBA" id="ARBA00001946"/>
    </source>
</evidence>
<comment type="cofactor">
    <cofactor evidence="1">
        <name>Mg(2+)</name>
        <dbReference type="ChEBI" id="CHEBI:18420"/>
    </cofactor>
</comment>
<dbReference type="Gene3D" id="3.90.850.10">
    <property type="entry name" value="Fumarylacetoacetase-like, C-terminal domain"/>
    <property type="match status" value="1"/>
</dbReference>
<sequence>MRFVTFAHQGRISAGILLDGDDPGPAMLIDGSHPSRPAPLQALAPTMMDWISHGLAPLSQAIRNAEISPACLLRQQDVRLLAPLPDAGKIVGAAFNYRDGLAASGRAAPEAPVTFVRSRTTIIGPDEPITIHEGHEITYEAELAAVIGRPALNCSREQAMPHVCGYTLFNDVSYADMVRRDGNFVRGKNQPASGPLGPWIVSSDDVDDPHGLAISLSVDGRQLQSSSTNEMLFRIDELIAFISTRMPLDTGDIIATGTPAGVASNHSPPAWLQPGQTVILSIPGFGKLGNPVTRIGA</sequence>
<dbReference type="SUPFAM" id="SSF56529">
    <property type="entry name" value="FAH"/>
    <property type="match status" value="1"/>
</dbReference>
<dbReference type="InterPro" id="IPR036663">
    <property type="entry name" value="Fumarylacetoacetase_C_sf"/>
</dbReference>
<gene>
    <name evidence="5" type="ORF">EV686_11212</name>
</gene>
<protein>
    <submittedName>
        <fullName evidence="5">2-keto-4-pentenoate hydratase/2-oxohepta-3-ene-1,7-dioic acid hydratase in catechol pathway</fullName>
    </submittedName>
</protein>
<dbReference type="Pfam" id="PF01557">
    <property type="entry name" value="FAA_hydrolase"/>
    <property type="match status" value="1"/>
</dbReference>
<organism evidence="5 6">
    <name type="scientific">Paracandidimonas soli</name>
    <dbReference type="NCBI Taxonomy" id="1917182"/>
    <lineage>
        <taxon>Bacteria</taxon>
        <taxon>Pseudomonadati</taxon>
        <taxon>Pseudomonadota</taxon>
        <taxon>Betaproteobacteria</taxon>
        <taxon>Burkholderiales</taxon>
        <taxon>Alcaligenaceae</taxon>
        <taxon>Paracandidimonas</taxon>
    </lineage>
</organism>
<proteinExistence type="inferred from homology"/>
<dbReference type="InterPro" id="IPR051121">
    <property type="entry name" value="FAH"/>
</dbReference>
<keyword evidence="3" id="KW-0479">Metal-binding</keyword>
<dbReference type="PANTHER" id="PTHR42796">
    <property type="entry name" value="FUMARYLACETOACETATE HYDROLASE DOMAIN-CONTAINING PROTEIN 2A-RELATED"/>
    <property type="match status" value="1"/>
</dbReference>
<dbReference type="EMBL" id="SMBX01000012">
    <property type="protein sequence ID" value="TCU93130.1"/>
    <property type="molecule type" value="Genomic_DNA"/>
</dbReference>
<evidence type="ECO:0000259" key="4">
    <source>
        <dbReference type="Pfam" id="PF01557"/>
    </source>
</evidence>
<keyword evidence="6" id="KW-1185">Reference proteome</keyword>
<feature type="domain" description="Fumarylacetoacetase-like C-terminal" evidence="4">
    <location>
        <begin position="89"/>
        <end position="292"/>
    </location>
</feature>
<dbReference type="InterPro" id="IPR011234">
    <property type="entry name" value="Fumarylacetoacetase-like_C"/>
</dbReference>
<dbReference type="RefSeq" id="WP_243650930.1">
    <property type="nucleotide sequence ID" value="NZ_JBHRVM010000001.1"/>
</dbReference>
<name>A0A4R3UR21_9BURK</name>
<dbReference type="GO" id="GO:0044281">
    <property type="term" value="P:small molecule metabolic process"/>
    <property type="evidence" value="ECO:0007669"/>
    <property type="project" value="UniProtKB-ARBA"/>
</dbReference>
<accession>A0A4R3UR21</accession>
<dbReference type="GO" id="GO:0003824">
    <property type="term" value="F:catalytic activity"/>
    <property type="evidence" value="ECO:0007669"/>
    <property type="project" value="InterPro"/>
</dbReference>